<comment type="catalytic activity">
    <reaction evidence="5 6">
        <text>cytidine(34) in tRNA(Ile2) + L-lysine + ATP = lysidine(34) in tRNA(Ile2) + AMP + diphosphate + H(+)</text>
        <dbReference type="Rhea" id="RHEA:43744"/>
        <dbReference type="Rhea" id="RHEA-COMP:10625"/>
        <dbReference type="Rhea" id="RHEA-COMP:10670"/>
        <dbReference type="ChEBI" id="CHEBI:15378"/>
        <dbReference type="ChEBI" id="CHEBI:30616"/>
        <dbReference type="ChEBI" id="CHEBI:32551"/>
        <dbReference type="ChEBI" id="CHEBI:33019"/>
        <dbReference type="ChEBI" id="CHEBI:82748"/>
        <dbReference type="ChEBI" id="CHEBI:83665"/>
        <dbReference type="ChEBI" id="CHEBI:456215"/>
        <dbReference type="EC" id="6.3.4.19"/>
    </reaction>
</comment>
<dbReference type="InterPro" id="IPR011063">
    <property type="entry name" value="TilS/TtcA_N"/>
</dbReference>
<evidence type="ECO:0000256" key="1">
    <source>
        <dbReference type="ARBA" id="ARBA00022598"/>
    </source>
</evidence>
<dbReference type="GO" id="GO:0006400">
    <property type="term" value="P:tRNA modification"/>
    <property type="evidence" value="ECO:0007669"/>
    <property type="project" value="UniProtKB-UniRule"/>
</dbReference>
<dbReference type="InterPro" id="IPR012094">
    <property type="entry name" value="tRNA_Ile_lys_synt"/>
</dbReference>
<dbReference type="InterPro" id="IPR012795">
    <property type="entry name" value="tRNA_Ile_lys_synt_N"/>
</dbReference>
<dbReference type="SUPFAM" id="SSF52402">
    <property type="entry name" value="Adenine nucleotide alpha hydrolases-like"/>
    <property type="match status" value="1"/>
</dbReference>
<dbReference type="EMBL" id="JAGISH010000004">
    <property type="protein sequence ID" value="MBP0482598.1"/>
    <property type="molecule type" value="Genomic_DNA"/>
</dbReference>
<comment type="function">
    <text evidence="6">Ligates lysine onto the cytidine present at position 34 of the AUA codon-specific tRNA(Ile) that contains the anticodon CAU, in an ATP-dependent manner. Cytidine is converted to lysidine, thus changing the amino acid specificity of the tRNA from methionine to isoleucine.</text>
</comment>
<keyword evidence="4 6" id="KW-0067">ATP-binding</keyword>
<dbReference type="CDD" id="cd01992">
    <property type="entry name" value="TilS_N"/>
    <property type="match status" value="1"/>
</dbReference>
<gene>
    <name evidence="6 8" type="primary">tilS</name>
    <name evidence="8" type="ORF">J5474_08860</name>
</gene>
<dbReference type="Gene3D" id="3.40.50.620">
    <property type="entry name" value="HUPs"/>
    <property type="match status" value="1"/>
</dbReference>
<keyword evidence="3 6" id="KW-0547">Nucleotide-binding</keyword>
<dbReference type="HAMAP" id="MF_01161">
    <property type="entry name" value="tRNA_Ile_lys_synt"/>
    <property type="match status" value="1"/>
</dbReference>
<reference evidence="8" key="1">
    <citation type="submission" date="2021-03" db="EMBL/GenBank/DDBJ databases">
        <title>Sagittula salina sp. nov. strain M10.9X isolated from the marine waste.</title>
        <authorList>
            <person name="Satari L."/>
            <person name="Molina-Menor E."/>
            <person name="Vidal-Verdu A."/>
            <person name="Pascual J."/>
            <person name="Pereto J."/>
            <person name="Porcar M."/>
        </authorList>
    </citation>
    <scope>NUCLEOTIDE SEQUENCE</scope>
    <source>
        <strain evidence="8">M10.9X</strain>
    </source>
</reference>
<comment type="domain">
    <text evidence="6">The N-terminal region contains the highly conserved SGGXDS motif, predicted to be a P-loop motif involved in ATP binding.</text>
</comment>
<dbReference type="PANTHER" id="PTHR43033">
    <property type="entry name" value="TRNA(ILE)-LYSIDINE SYNTHASE-RELATED"/>
    <property type="match status" value="1"/>
</dbReference>
<name>A0A940S026_9RHOB</name>
<dbReference type="InterPro" id="IPR014729">
    <property type="entry name" value="Rossmann-like_a/b/a_fold"/>
</dbReference>
<feature type="binding site" evidence="6">
    <location>
        <begin position="18"/>
        <end position="23"/>
    </location>
    <ligand>
        <name>ATP</name>
        <dbReference type="ChEBI" id="CHEBI:30616"/>
    </ligand>
</feature>
<keyword evidence="1 6" id="KW-0436">Ligase</keyword>
<sequence length="407" mass="44715">MGALLGPSFPSEIGLAVSGGGDSMAMLTLAHNWTKRWGVNLQVVTVDHGFRPEAAEEAAMVAEECATLGWPHETLRWNWDGKGNKMQAAREARLRLIDGWRGSLRHVLFAHTRDDVAEGFLMRLARGAGVEGLAAMAPRRRVHGFEVVRPCLDMGREELRHYLTVLKGRWADDPTNDDPSFDRARMRRLLSVLADEGLGADVLSGAAQRMARARRALAARAAQAWEEAGREGQGCGVPTGEILFSRGRFAALERDTQLRLLAAALMWVSGNPLRPRITALEPLLDRLLSGGGGTLHGCEAVAERSDIRIFGEFKANATCLERGPQDRPALWSCDLRGLRKLGEDGWCQLPGDARARHPHRAARALPSVWEGDMLRACPALGFGPKVTLEFLPMGARSLTFRQFLMTH</sequence>
<keyword evidence="6" id="KW-0963">Cytoplasm</keyword>
<dbReference type="AlphaFoldDB" id="A0A940S026"/>
<dbReference type="GO" id="GO:0005524">
    <property type="term" value="F:ATP binding"/>
    <property type="evidence" value="ECO:0007669"/>
    <property type="project" value="UniProtKB-UniRule"/>
</dbReference>
<dbReference type="GO" id="GO:0032267">
    <property type="term" value="F:tRNA(Ile)-lysidine synthase activity"/>
    <property type="evidence" value="ECO:0007669"/>
    <property type="project" value="UniProtKB-EC"/>
</dbReference>
<evidence type="ECO:0000256" key="6">
    <source>
        <dbReference type="HAMAP-Rule" id="MF_01161"/>
    </source>
</evidence>
<accession>A0A940S026</accession>
<evidence type="ECO:0000256" key="3">
    <source>
        <dbReference type="ARBA" id="ARBA00022741"/>
    </source>
</evidence>
<dbReference type="EC" id="6.3.4.19" evidence="6"/>
<dbReference type="PANTHER" id="PTHR43033:SF1">
    <property type="entry name" value="TRNA(ILE)-LYSIDINE SYNTHASE-RELATED"/>
    <property type="match status" value="1"/>
</dbReference>
<dbReference type="GO" id="GO:0005737">
    <property type="term" value="C:cytoplasm"/>
    <property type="evidence" value="ECO:0007669"/>
    <property type="project" value="UniProtKB-SubCell"/>
</dbReference>
<keyword evidence="2 6" id="KW-0819">tRNA processing</keyword>
<keyword evidence="9" id="KW-1185">Reference proteome</keyword>
<dbReference type="Pfam" id="PF01171">
    <property type="entry name" value="ATP_bind_3"/>
    <property type="match status" value="1"/>
</dbReference>
<comment type="similarity">
    <text evidence="6">Belongs to the tRNA(Ile)-lysidine synthase family.</text>
</comment>
<protein>
    <recommendedName>
        <fullName evidence="6">tRNA(Ile)-lysidine synthase</fullName>
        <ecNumber evidence="6">6.3.4.19</ecNumber>
    </recommendedName>
    <alternativeName>
        <fullName evidence="6">tRNA(Ile)-2-lysyl-cytidine synthase</fullName>
    </alternativeName>
    <alternativeName>
        <fullName evidence="6">tRNA(Ile)-lysidine synthetase</fullName>
    </alternativeName>
</protein>
<comment type="subcellular location">
    <subcellularLocation>
        <location evidence="6">Cytoplasm</location>
    </subcellularLocation>
</comment>
<dbReference type="Proteomes" id="UP000675940">
    <property type="component" value="Unassembled WGS sequence"/>
</dbReference>
<feature type="domain" description="tRNA(Ile)-lysidine/2-thiocytidine synthase N-terminal" evidence="7">
    <location>
        <begin position="13"/>
        <end position="188"/>
    </location>
</feature>
<evidence type="ECO:0000313" key="8">
    <source>
        <dbReference type="EMBL" id="MBP0482598.1"/>
    </source>
</evidence>
<dbReference type="NCBIfam" id="TIGR02432">
    <property type="entry name" value="lysidine_TilS_N"/>
    <property type="match status" value="1"/>
</dbReference>
<evidence type="ECO:0000256" key="4">
    <source>
        <dbReference type="ARBA" id="ARBA00022840"/>
    </source>
</evidence>
<organism evidence="8 9">
    <name type="scientific">Sagittula salina</name>
    <dbReference type="NCBI Taxonomy" id="2820268"/>
    <lineage>
        <taxon>Bacteria</taxon>
        <taxon>Pseudomonadati</taxon>
        <taxon>Pseudomonadota</taxon>
        <taxon>Alphaproteobacteria</taxon>
        <taxon>Rhodobacterales</taxon>
        <taxon>Roseobacteraceae</taxon>
        <taxon>Sagittula</taxon>
    </lineage>
</organism>
<proteinExistence type="inferred from homology"/>
<evidence type="ECO:0000259" key="7">
    <source>
        <dbReference type="Pfam" id="PF01171"/>
    </source>
</evidence>
<evidence type="ECO:0000313" key="9">
    <source>
        <dbReference type="Proteomes" id="UP000675940"/>
    </source>
</evidence>
<evidence type="ECO:0000256" key="2">
    <source>
        <dbReference type="ARBA" id="ARBA00022694"/>
    </source>
</evidence>
<evidence type="ECO:0000256" key="5">
    <source>
        <dbReference type="ARBA" id="ARBA00048539"/>
    </source>
</evidence>
<comment type="caution">
    <text evidence="8">The sequence shown here is derived from an EMBL/GenBank/DDBJ whole genome shotgun (WGS) entry which is preliminary data.</text>
</comment>